<name>A0A084B554_STACB</name>
<proteinExistence type="predicted"/>
<organism evidence="1 2">
    <name type="scientific">Stachybotrys chartarum (strain CBS 109288 / IBT 7711)</name>
    <name type="common">Toxic black mold</name>
    <name type="synonym">Stilbospora chartarum</name>
    <dbReference type="NCBI Taxonomy" id="1280523"/>
    <lineage>
        <taxon>Eukaryota</taxon>
        <taxon>Fungi</taxon>
        <taxon>Dikarya</taxon>
        <taxon>Ascomycota</taxon>
        <taxon>Pezizomycotina</taxon>
        <taxon>Sordariomycetes</taxon>
        <taxon>Hypocreomycetidae</taxon>
        <taxon>Hypocreales</taxon>
        <taxon>Stachybotryaceae</taxon>
        <taxon>Stachybotrys</taxon>
    </lineage>
</organism>
<evidence type="ECO:0000313" key="2">
    <source>
        <dbReference type="Proteomes" id="UP000028045"/>
    </source>
</evidence>
<gene>
    <name evidence="1" type="ORF">S7711_10578</name>
</gene>
<keyword evidence="2" id="KW-1185">Reference proteome</keyword>
<sequence>MFMAMSRMRNLNLHTTSGLHASESTEKRGVCAASAPSDLTLWPGNFEDERIETEPSRARRRSRFSKGRREPRAFMDVFRVIWINHGMKGGDMRTRKKRDKVVHLMGSTMPFSACPLSRMPVGLNSEVIRRDVPLPWVASPVGMHVRKSPKGTALPHARLLLFHANGLFGMQASVENHFTPERTAGPVAHPPHGCERA</sequence>
<protein>
    <submittedName>
        <fullName evidence="1">Uncharacterized protein</fullName>
    </submittedName>
</protein>
<dbReference type="EMBL" id="KL648018">
    <property type="protein sequence ID" value="KEY72683.1"/>
    <property type="molecule type" value="Genomic_DNA"/>
</dbReference>
<dbReference type="Proteomes" id="UP000028045">
    <property type="component" value="Unassembled WGS sequence"/>
</dbReference>
<dbReference type="AlphaFoldDB" id="A0A084B554"/>
<reference evidence="1 2" key="1">
    <citation type="journal article" date="2014" name="BMC Genomics">
        <title>Comparative genome sequencing reveals chemotype-specific gene clusters in the toxigenic black mold Stachybotrys.</title>
        <authorList>
            <person name="Semeiks J."/>
            <person name="Borek D."/>
            <person name="Otwinowski Z."/>
            <person name="Grishin N.V."/>
        </authorList>
    </citation>
    <scope>NUCLEOTIDE SEQUENCE [LARGE SCALE GENOMIC DNA]</scope>
    <source>
        <strain evidence="2">CBS 109288 / IBT 7711</strain>
    </source>
</reference>
<evidence type="ECO:0000313" key="1">
    <source>
        <dbReference type="EMBL" id="KEY72683.1"/>
    </source>
</evidence>
<dbReference type="HOGENOM" id="CLU_1384981_0_0_1"/>
<accession>A0A084B554</accession>